<dbReference type="PIRSF" id="PIRSF019251">
    <property type="entry name" value="Rv0465c"/>
    <property type="match status" value="1"/>
</dbReference>
<keyword evidence="3" id="KW-0238">DNA-binding</keyword>
<evidence type="ECO:0000256" key="2">
    <source>
        <dbReference type="ARBA" id="ARBA00023015"/>
    </source>
</evidence>
<protein>
    <submittedName>
        <fullName evidence="6">Cro/Cl family transcriptional regulator</fullName>
    </submittedName>
</protein>
<dbReference type="CDD" id="cd00093">
    <property type="entry name" value="HTH_XRE"/>
    <property type="match status" value="1"/>
</dbReference>
<evidence type="ECO:0000313" key="6">
    <source>
        <dbReference type="EMBL" id="BDG05372.1"/>
    </source>
</evidence>
<reference evidence="7" key="1">
    <citation type="journal article" date="2022" name="Int. J. Syst. Evol. Microbiol.">
        <title>Anaeromyxobacter oryzae sp. nov., Anaeromyxobacter diazotrophicus sp. nov. and Anaeromyxobacter paludicola sp. nov., isolated from paddy soils.</title>
        <authorList>
            <person name="Itoh H."/>
            <person name="Xu Z."/>
            <person name="Mise K."/>
            <person name="Masuda Y."/>
            <person name="Ushijima N."/>
            <person name="Hayakawa C."/>
            <person name="Shiratori Y."/>
            <person name="Senoo K."/>
        </authorList>
    </citation>
    <scope>NUCLEOTIDE SEQUENCE [LARGE SCALE GENOMIC DNA]</scope>
    <source>
        <strain evidence="7">Red232</strain>
    </source>
</reference>
<dbReference type="SMART" id="SM00530">
    <property type="entry name" value="HTH_XRE"/>
    <property type="match status" value="1"/>
</dbReference>
<dbReference type="InterPro" id="IPR010982">
    <property type="entry name" value="Lambda_DNA-bd_dom_sf"/>
</dbReference>
<dbReference type="InterPro" id="IPR001387">
    <property type="entry name" value="Cro/C1-type_HTH"/>
</dbReference>
<dbReference type="SUPFAM" id="SSF47413">
    <property type="entry name" value="lambda repressor-like DNA-binding domains"/>
    <property type="match status" value="1"/>
</dbReference>
<evidence type="ECO:0000256" key="1">
    <source>
        <dbReference type="ARBA" id="ARBA00007227"/>
    </source>
</evidence>
<comment type="similarity">
    <text evidence="1">Belongs to the short-chain fatty acyl-CoA assimilation regulator (ScfR) family.</text>
</comment>
<dbReference type="EMBL" id="AP025591">
    <property type="protein sequence ID" value="BDG05372.1"/>
    <property type="molecule type" value="Genomic_DNA"/>
</dbReference>
<dbReference type="InterPro" id="IPR018653">
    <property type="entry name" value="ScfR_C"/>
</dbReference>
<dbReference type="InterPro" id="IPR026281">
    <property type="entry name" value="HTH_RamB"/>
</dbReference>
<evidence type="ECO:0000313" key="7">
    <source>
        <dbReference type="Proteomes" id="UP001162891"/>
    </source>
</evidence>
<dbReference type="PANTHER" id="PTHR46797:SF23">
    <property type="entry name" value="HTH-TYPE TRANSCRIPTIONAL REGULATOR SUTR"/>
    <property type="match status" value="1"/>
</dbReference>
<dbReference type="InterPro" id="IPR010359">
    <property type="entry name" value="IrrE_HExxH"/>
</dbReference>
<dbReference type="PANTHER" id="PTHR46797">
    <property type="entry name" value="HTH-TYPE TRANSCRIPTIONAL REGULATOR"/>
    <property type="match status" value="1"/>
</dbReference>
<dbReference type="Pfam" id="PF01381">
    <property type="entry name" value="HTH_3"/>
    <property type="match status" value="1"/>
</dbReference>
<dbReference type="Gene3D" id="1.10.260.40">
    <property type="entry name" value="lambda repressor-like DNA-binding domains"/>
    <property type="match status" value="1"/>
</dbReference>
<dbReference type="InterPro" id="IPR050807">
    <property type="entry name" value="TransReg_Diox_bact_type"/>
</dbReference>
<dbReference type="Proteomes" id="UP001162891">
    <property type="component" value="Chromosome"/>
</dbReference>
<evidence type="ECO:0000256" key="4">
    <source>
        <dbReference type="ARBA" id="ARBA00023163"/>
    </source>
</evidence>
<feature type="domain" description="HTH cro/C1-type" evidence="5">
    <location>
        <begin position="11"/>
        <end position="65"/>
    </location>
</feature>
<evidence type="ECO:0000256" key="3">
    <source>
        <dbReference type="ARBA" id="ARBA00023125"/>
    </source>
</evidence>
<keyword evidence="2" id="KW-0805">Transcription regulation</keyword>
<keyword evidence="7" id="KW-1185">Reference proteome</keyword>
<proteinExistence type="inferred from homology"/>
<accession>A0ABM7X0Y0</accession>
<dbReference type="PROSITE" id="PS50943">
    <property type="entry name" value="HTH_CROC1"/>
    <property type="match status" value="1"/>
</dbReference>
<evidence type="ECO:0000259" key="5">
    <source>
        <dbReference type="PROSITE" id="PS50943"/>
    </source>
</evidence>
<name>A0ABM7X0Y0_9BACT</name>
<dbReference type="Pfam" id="PF09856">
    <property type="entry name" value="ScfRs"/>
    <property type="match status" value="1"/>
</dbReference>
<organism evidence="6 7">
    <name type="scientific">Anaeromyxobacter oryzae</name>
    <dbReference type="NCBI Taxonomy" id="2918170"/>
    <lineage>
        <taxon>Bacteria</taxon>
        <taxon>Pseudomonadati</taxon>
        <taxon>Myxococcota</taxon>
        <taxon>Myxococcia</taxon>
        <taxon>Myxococcales</taxon>
        <taxon>Cystobacterineae</taxon>
        <taxon>Anaeromyxobacteraceae</taxon>
        <taxon>Anaeromyxobacter</taxon>
    </lineage>
</organism>
<dbReference type="RefSeq" id="WP_248354123.1">
    <property type="nucleotide sequence ID" value="NZ_AP025591.1"/>
</dbReference>
<keyword evidence="4" id="KW-0804">Transcription</keyword>
<gene>
    <name evidence="6" type="ORF">AMOR_43680</name>
</gene>
<sequence length="476" mass="52433">MQETAHLGAKVRVLRRQRNLTQAQLAERLGISASYLNLIEHNRRSLSAPLLIKLADLFDLDLKALSSENHARVVADLMEVFGDPIFEQHDVTTAEVRDLAGSSPTAARAVLTLYQAYRAAREASDTLAATLSDGDLEGVDSSHLPTEEVSDLIQRHGNYFPELEAGAEELSRGAGADRDDLSTSLVRHLGELGVTVRIVRPAEMQGAVRRYDPDAKVVYLSEVLRRGSRNFQLAYQIGLLTQAATLDRFAADPHLTSASSRALARVALANYFAGAVLMPYDPFLHAARIERYDIELLGHRFRASFEQTCHRLTTLHRPGAEGVPFHMVRVDIAGNISKRFSASGLRFARFSGACPRWNLFEAFTTPGLIRTQLSQMPDGATYFWVARTVSREGGGFHAPRSVLAVAIGCEASRAKELVYADAVNLESREAVVPVGLTCRLCERMDCEQRAFPPLQHPLKVNANVRGVSFYAPVDGR</sequence>
<dbReference type="Pfam" id="PF06114">
    <property type="entry name" value="Peptidase_M78"/>
    <property type="match status" value="1"/>
</dbReference>